<feature type="domain" description="Chorismate mutase" evidence="4">
    <location>
        <begin position="7"/>
        <end position="98"/>
    </location>
</feature>
<evidence type="ECO:0000256" key="3">
    <source>
        <dbReference type="PIRSR" id="PIRSR029775-1"/>
    </source>
</evidence>
<protein>
    <recommendedName>
        <fullName evidence="1">chorismate mutase</fullName>
        <ecNumber evidence="1">5.4.99.5</ecNumber>
    </recommendedName>
</protein>
<dbReference type="InterPro" id="IPR036263">
    <property type="entry name" value="Chorismate_II_sf"/>
</dbReference>
<dbReference type="GO" id="GO:0009697">
    <property type="term" value="P:salicylic acid biosynthetic process"/>
    <property type="evidence" value="ECO:0007669"/>
    <property type="project" value="InterPro"/>
</dbReference>
<evidence type="ECO:0000313" key="6">
    <source>
        <dbReference type="Proteomes" id="UP000236742"/>
    </source>
</evidence>
<dbReference type="GO" id="GO:0046417">
    <property type="term" value="P:chorismate metabolic process"/>
    <property type="evidence" value="ECO:0007669"/>
    <property type="project" value="InterPro"/>
</dbReference>
<dbReference type="PIRSF" id="PIRSF029775">
    <property type="entry name" value="Isochor_pyr_lyas"/>
    <property type="match status" value="1"/>
</dbReference>
<proteinExistence type="predicted"/>
<dbReference type="PANTHER" id="PTHR38041:SF1">
    <property type="entry name" value="CHORISMATE MUTASE"/>
    <property type="match status" value="1"/>
</dbReference>
<evidence type="ECO:0000256" key="2">
    <source>
        <dbReference type="ARBA" id="ARBA00023235"/>
    </source>
</evidence>
<dbReference type="PROSITE" id="PS51168">
    <property type="entry name" value="CHORISMATE_MUT_2"/>
    <property type="match status" value="1"/>
</dbReference>
<dbReference type="GO" id="GO:0016835">
    <property type="term" value="F:carbon-oxygen lyase activity"/>
    <property type="evidence" value="ECO:0007669"/>
    <property type="project" value="InterPro"/>
</dbReference>
<name>A0A1H5U8V8_9RHOB</name>
<dbReference type="SMART" id="SM00830">
    <property type="entry name" value="CM_2"/>
    <property type="match status" value="1"/>
</dbReference>
<keyword evidence="2" id="KW-0413">Isomerase</keyword>
<reference evidence="5 6" key="1">
    <citation type="submission" date="2016-10" db="EMBL/GenBank/DDBJ databases">
        <authorList>
            <person name="de Groot N.N."/>
        </authorList>
    </citation>
    <scope>NUCLEOTIDE SEQUENCE [LARGE SCALE GENOMIC DNA]</scope>
    <source>
        <strain evidence="5 6">DSM 23413</strain>
    </source>
</reference>
<feature type="binding site" evidence="3">
    <location>
        <position position="34"/>
    </location>
    <ligand>
        <name>substrate</name>
    </ligand>
</feature>
<keyword evidence="5" id="KW-0456">Lyase</keyword>
<keyword evidence="6" id="KW-1185">Reference proteome</keyword>
<dbReference type="GO" id="GO:0004106">
    <property type="term" value="F:chorismate mutase activity"/>
    <property type="evidence" value="ECO:0007669"/>
    <property type="project" value="UniProtKB-EC"/>
</dbReference>
<dbReference type="InterPro" id="IPR008241">
    <property type="entry name" value="Isochorismate_pyruvate-lyase"/>
</dbReference>
<dbReference type="Gene3D" id="1.20.59.10">
    <property type="entry name" value="Chorismate mutase"/>
    <property type="match status" value="1"/>
</dbReference>
<dbReference type="OrthoDB" id="514491at2"/>
<accession>A0A1H5U8V8</accession>
<dbReference type="EMBL" id="FNVD01000003">
    <property type="protein sequence ID" value="SEF70707.1"/>
    <property type="molecule type" value="Genomic_DNA"/>
</dbReference>
<dbReference type="PANTHER" id="PTHR38041">
    <property type="entry name" value="CHORISMATE MUTASE"/>
    <property type="match status" value="1"/>
</dbReference>
<gene>
    <name evidence="5" type="ORF">SAMN05421751_103244</name>
</gene>
<keyword evidence="5" id="KW-0670">Pyruvate</keyword>
<dbReference type="RefSeq" id="WP_104007191.1">
    <property type="nucleotide sequence ID" value="NZ_FNVD01000003.1"/>
</dbReference>
<feature type="binding site" evidence="3">
    <location>
        <position position="94"/>
    </location>
    <ligand>
        <name>substrate</name>
    </ligand>
</feature>
<dbReference type="Proteomes" id="UP000236742">
    <property type="component" value="Unassembled WGS sequence"/>
</dbReference>
<dbReference type="SUPFAM" id="SSF48600">
    <property type="entry name" value="Chorismate mutase II"/>
    <property type="match status" value="1"/>
</dbReference>
<dbReference type="EC" id="5.4.99.5" evidence="1"/>
<evidence type="ECO:0000313" key="5">
    <source>
        <dbReference type="EMBL" id="SEF70707.1"/>
    </source>
</evidence>
<dbReference type="InterPro" id="IPR036979">
    <property type="entry name" value="CM_dom_sf"/>
</dbReference>
<dbReference type="InterPro" id="IPR002701">
    <property type="entry name" value="CM_II_prokaryot"/>
</dbReference>
<feature type="binding site" evidence="3">
    <location>
        <position position="45"/>
    </location>
    <ligand>
        <name>substrate</name>
    </ligand>
</feature>
<sequence>MTQPIDPGTCHSMAELRRAIDALDGRIVRLLAHRAALIDRAVELKPAEGLPARIPERVQAVLDNVRSEARAVGLDPDLAARLWQILIEWSIAREERVLGTADEEFSCEPQ</sequence>
<feature type="binding site" evidence="3">
    <location>
        <position position="17"/>
    </location>
    <ligand>
        <name>substrate</name>
    </ligand>
</feature>
<dbReference type="Pfam" id="PF01817">
    <property type="entry name" value="CM_2"/>
    <property type="match status" value="1"/>
</dbReference>
<evidence type="ECO:0000256" key="1">
    <source>
        <dbReference type="ARBA" id="ARBA00012404"/>
    </source>
</evidence>
<dbReference type="InterPro" id="IPR051331">
    <property type="entry name" value="Chorismate_mutase-related"/>
</dbReference>
<organism evidence="5 6">
    <name type="scientific">Jhaorihella thermophila</name>
    <dbReference type="NCBI Taxonomy" id="488547"/>
    <lineage>
        <taxon>Bacteria</taxon>
        <taxon>Pseudomonadati</taxon>
        <taxon>Pseudomonadota</taxon>
        <taxon>Alphaproteobacteria</taxon>
        <taxon>Rhodobacterales</taxon>
        <taxon>Paracoccaceae</taxon>
        <taxon>Jhaorihella</taxon>
    </lineage>
</organism>
<evidence type="ECO:0000259" key="4">
    <source>
        <dbReference type="PROSITE" id="PS51168"/>
    </source>
</evidence>
<dbReference type="AlphaFoldDB" id="A0A1H5U8V8"/>